<sequence length="332" mass="37132">MISPTFIPTPHTSHIRSLSLCPLGKALASGASKRSVTVWSFEQSKRLFCHFFNHDITTVSLCLSPASRLQYHLFCVLEDGTVALLEFMRFSNFTLSCVYLKSSGAIIHVISCTHDLVVCGGELGVFYIWRFNDDDIWELQDLVDFSSQCFLFGRIIGLHISEYTSDSHITAVYTTELETSCTLLSCAFMGDGERLAIPLPSSTGEEKFLARNAWGNVFAWDGQYGNLLFYRAHEDSYGGLSQASITICLPHPDQGYWDCDHSKVIIAISDWHPLSVMSNTTPVWHLKRGGDRSAGIMYHQMRDLCVKPKIGKALSYSTNVCQDLSSIKLKDV</sequence>
<keyword evidence="1" id="KW-0853">WD repeat</keyword>
<dbReference type="InterPro" id="IPR015943">
    <property type="entry name" value="WD40/YVTN_repeat-like_dom_sf"/>
</dbReference>
<dbReference type="PROSITE" id="PS50082">
    <property type="entry name" value="WD_REPEATS_2"/>
    <property type="match status" value="1"/>
</dbReference>
<dbReference type="Gene3D" id="2.130.10.10">
    <property type="entry name" value="YVTN repeat-like/Quinoprotein amine dehydrogenase"/>
    <property type="match status" value="1"/>
</dbReference>
<evidence type="ECO:0000313" key="2">
    <source>
        <dbReference type="EMBL" id="KDQ55333.1"/>
    </source>
</evidence>
<dbReference type="EMBL" id="KL197725">
    <property type="protein sequence ID" value="KDQ55333.1"/>
    <property type="molecule type" value="Genomic_DNA"/>
</dbReference>
<dbReference type="Proteomes" id="UP000027265">
    <property type="component" value="Unassembled WGS sequence"/>
</dbReference>
<keyword evidence="3" id="KW-1185">Reference proteome</keyword>
<accession>A0A067PK96</accession>
<dbReference type="HOGENOM" id="CLU_836939_0_0_1"/>
<protein>
    <submittedName>
        <fullName evidence="2">Uncharacterized protein</fullName>
    </submittedName>
</protein>
<reference evidence="3" key="1">
    <citation type="journal article" date="2014" name="Proc. Natl. Acad. Sci. U.S.A.">
        <title>Extensive sampling of basidiomycete genomes demonstrates inadequacy of the white-rot/brown-rot paradigm for wood decay fungi.</title>
        <authorList>
            <person name="Riley R."/>
            <person name="Salamov A.A."/>
            <person name="Brown D.W."/>
            <person name="Nagy L.G."/>
            <person name="Floudas D."/>
            <person name="Held B.W."/>
            <person name="Levasseur A."/>
            <person name="Lombard V."/>
            <person name="Morin E."/>
            <person name="Otillar R."/>
            <person name="Lindquist E.A."/>
            <person name="Sun H."/>
            <person name="LaButti K.M."/>
            <person name="Schmutz J."/>
            <person name="Jabbour D."/>
            <person name="Luo H."/>
            <person name="Baker S.E."/>
            <person name="Pisabarro A.G."/>
            <person name="Walton J.D."/>
            <person name="Blanchette R.A."/>
            <person name="Henrissat B."/>
            <person name="Martin F."/>
            <person name="Cullen D."/>
            <person name="Hibbett D.S."/>
            <person name="Grigoriev I.V."/>
        </authorList>
    </citation>
    <scope>NUCLEOTIDE SEQUENCE [LARGE SCALE GENOMIC DNA]</scope>
    <source>
        <strain evidence="3">MUCL 33604</strain>
    </source>
</reference>
<proteinExistence type="predicted"/>
<dbReference type="InterPro" id="IPR036322">
    <property type="entry name" value="WD40_repeat_dom_sf"/>
</dbReference>
<feature type="repeat" description="WD" evidence="1">
    <location>
        <begin position="8"/>
        <end position="49"/>
    </location>
</feature>
<dbReference type="AlphaFoldDB" id="A0A067PK96"/>
<gene>
    <name evidence="2" type="ORF">JAAARDRAFT_48723</name>
</gene>
<dbReference type="SUPFAM" id="SSF50978">
    <property type="entry name" value="WD40 repeat-like"/>
    <property type="match status" value="1"/>
</dbReference>
<dbReference type="InterPro" id="IPR001680">
    <property type="entry name" value="WD40_rpt"/>
</dbReference>
<dbReference type="InParanoid" id="A0A067PK96"/>
<evidence type="ECO:0000256" key="1">
    <source>
        <dbReference type="PROSITE-ProRule" id="PRU00221"/>
    </source>
</evidence>
<evidence type="ECO:0000313" key="3">
    <source>
        <dbReference type="Proteomes" id="UP000027265"/>
    </source>
</evidence>
<organism evidence="2 3">
    <name type="scientific">Jaapia argillacea MUCL 33604</name>
    <dbReference type="NCBI Taxonomy" id="933084"/>
    <lineage>
        <taxon>Eukaryota</taxon>
        <taxon>Fungi</taxon>
        <taxon>Dikarya</taxon>
        <taxon>Basidiomycota</taxon>
        <taxon>Agaricomycotina</taxon>
        <taxon>Agaricomycetes</taxon>
        <taxon>Agaricomycetidae</taxon>
        <taxon>Jaapiales</taxon>
        <taxon>Jaapiaceae</taxon>
        <taxon>Jaapia</taxon>
    </lineage>
</organism>
<name>A0A067PK96_9AGAM</name>